<dbReference type="RefSeq" id="XP_013337593.1">
    <property type="nucleotide sequence ID" value="XM_013482139.1"/>
</dbReference>
<feature type="compositionally biased region" description="Low complexity" evidence="1">
    <location>
        <begin position="253"/>
        <end position="298"/>
    </location>
</feature>
<name>U6MCZ2_EIMMA</name>
<dbReference type="SUPFAM" id="SSF81383">
    <property type="entry name" value="F-box domain"/>
    <property type="match status" value="1"/>
</dbReference>
<feature type="compositionally biased region" description="Low complexity" evidence="1">
    <location>
        <begin position="63"/>
        <end position="75"/>
    </location>
</feature>
<feature type="region of interest" description="Disordered" evidence="1">
    <location>
        <begin position="114"/>
        <end position="148"/>
    </location>
</feature>
<feature type="domain" description="F-box" evidence="2">
    <location>
        <begin position="153"/>
        <end position="201"/>
    </location>
</feature>
<feature type="region of interest" description="Disordered" evidence="1">
    <location>
        <begin position="485"/>
        <end position="509"/>
    </location>
</feature>
<accession>U6MCZ2</accession>
<feature type="region of interest" description="Disordered" evidence="1">
    <location>
        <begin position="60"/>
        <end position="80"/>
    </location>
</feature>
<dbReference type="InterPro" id="IPR001810">
    <property type="entry name" value="F-box_dom"/>
</dbReference>
<feature type="compositionally biased region" description="Low complexity" evidence="1">
    <location>
        <begin position="359"/>
        <end position="388"/>
    </location>
</feature>
<dbReference type="Proteomes" id="UP000030763">
    <property type="component" value="Unassembled WGS sequence"/>
</dbReference>
<dbReference type="OMA" id="LWMPDIC"/>
<proteinExistence type="predicted"/>
<dbReference type="Gene3D" id="1.20.1280.50">
    <property type="match status" value="1"/>
</dbReference>
<sequence>MKVTKEDVRGPLLPVQARPERPLCFGTHEGALEAPRSPESVVAPHYSLVAINKLAFEARKCRPSSSDDSAPCSPDRLGSKYPISSCPTEIQKINANTQQQRPFRIRMLPSKRWATEEIRRRRDPTTDPEGQPAEAEETTTKSKPEGTQNATDQLGFASLPRHLIAFILSLVGSQSAEKATLSHVCRRWKEVMQLHCMWSSVDASHRPLSSLSASVGPSIQLRSLWSRTETLVLADDDASEANELLLQLSNAPCSTSTASSRSSPTSRVSSVSSSCRPGTSRMCSYSDSSSSKVSSNSSRGMNEAEHATRPQYWTLPYLRHLRVHRTMGGGYIRHSTPQNILAAADAARGSCVLIPLHPGSSNSSSSSSSSSSSNSNDNSGSSDSSSGLQQLEELVLETEVGPELLLALRGKTPRLKTLIISCLHDKPTGSNQARDQTAAAAVPTESEAPEVEGVSALEALLLLLEDLPPQQLVVFGFGTSVGVSGSRCDASSRSNSSSSGSSSRSCRLPDGLRGLRERLQRKATQVGKEEALGDELCSLLAAKHHESLRALWMPDICTSLEGAGDLVFRCRHLTICSIPGAAVLHELHCMVGSRRAVGSSEADGLKAYVILLLLEASLH</sequence>
<feature type="compositionally biased region" description="Basic and acidic residues" evidence="1">
    <location>
        <begin position="114"/>
        <end position="125"/>
    </location>
</feature>
<evidence type="ECO:0000256" key="1">
    <source>
        <dbReference type="SAM" id="MobiDB-lite"/>
    </source>
</evidence>
<evidence type="ECO:0000313" key="3">
    <source>
        <dbReference type="EMBL" id="CDJ60943.1"/>
    </source>
</evidence>
<feature type="compositionally biased region" description="Low complexity" evidence="1">
    <location>
        <begin position="485"/>
        <end position="506"/>
    </location>
</feature>
<dbReference type="AlphaFoldDB" id="U6MCZ2"/>
<reference evidence="3" key="2">
    <citation type="submission" date="2013-10" db="EMBL/GenBank/DDBJ databases">
        <authorList>
            <person name="Aslett M."/>
        </authorList>
    </citation>
    <scope>NUCLEOTIDE SEQUENCE [LARGE SCALE GENOMIC DNA]</scope>
    <source>
        <strain evidence="3">Weybridge</strain>
    </source>
</reference>
<evidence type="ECO:0000259" key="2">
    <source>
        <dbReference type="PROSITE" id="PS50181"/>
    </source>
</evidence>
<reference evidence="3" key="1">
    <citation type="submission" date="2013-10" db="EMBL/GenBank/DDBJ databases">
        <title>Genomic analysis of the causative agents of coccidiosis in chickens.</title>
        <authorList>
            <person name="Reid A.J."/>
            <person name="Blake D."/>
            <person name="Billington K."/>
            <person name="Browne H."/>
            <person name="Dunn M."/>
            <person name="Hung S."/>
            <person name="Kawahara F."/>
            <person name="Miranda-Saavedra D."/>
            <person name="Mourier T."/>
            <person name="Nagra H."/>
            <person name="Otto T.D."/>
            <person name="Rawlings N."/>
            <person name="Sanchez A."/>
            <person name="Sanders M."/>
            <person name="Subramaniam C."/>
            <person name="Tay Y."/>
            <person name="Dear P."/>
            <person name="Doerig C."/>
            <person name="Gruber A."/>
            <person name="Parkinson J."/>
            <person name="Shirley M."/>
            <person name="Wan K.L."/>
            <person name="Berriman M."/>
            <person name="Tomley F."/>
            <person name="Pain A."/>
        </authorList>
    </citation>
    <scope>NUCLEOTIDE SEQUENCE [LARGE SCALE GENOMIC DNA]</scope>
    <source>
        <strain evidence="3">Weybridge</strain>
    </source>
</reference>
<protein>
    <recommendedName>
        <fullName evidence="2">F-box domain-containing protein</fullName>
    </recommendedName>
</protein>
<feature type="region of interest" description="Disordered" evidence="1">
    <location>
        <begin position="253"/>
        <end position="306"/>
    </location>
</feature>
<gene>
    <name evidence="3" type="ORF">EMWEY_00036480</name>
</gene>
<dbReference type="EMBL" id="HG721962">
    <property type="protein sequence ID" value="CDJ60943.1"/>
    <property type="molecule type" value="Genomic_DNA"/>
</dbReference>
<evidence type="ECO:0000313" key="4">
    <source>
        <dbReference type="Proteomes" id="UP000030763"/>
    </source>
</evidence>
<dbReference type="OrthoDB" id="348209at2759"/>
<feature type="region of interest" description="Disordered" evidence="1">
    <location>
        <begin position="358"/>
        <end position="388"/>
    </location>
</feature>
<keyword evidence="4" id="KW-1185">Reference proteome</keyword>
<dbReference type="GeneID" id="25337634"/>
<dbReference type="PROSITE" id="PS50181">
    <property type="entry name" value="FBOX"/>
    <property type="match status" value="1"/>
</dbReference>
<organism evidence="3 4">
    <name type="scientific">Eimeria maxima</name>
    <name type="common">Coccidian parasite</name>
    <dbReference type="NCBI Taxonomy" id="5804"/>
    <lineage>
        <taxon>Eukaryota</taxon>
        <taxon>Sar</taxon>
        <taxon>Alveolata</taxon>
        <taxon>Apicomplexa</taxon>
        <taxon>Conoidasida</taxon>
        <taxon>Coccidia</taxon>
        <taxon>Eucoccidiorida</taxon>
        <taxon>Eimeriorina</taxon>
        <taxon>Eimeriidae</taxon>
        <taxon>Eimeria</taxon>
    </lineage>
</organism>
<dbReference type="InterPro" id="IPR036047">
    <property type="entry name" value="F-box-like_dom_sf"/>
</dbReference>
<dbReference type="VEuPathDB" id="ToxoDB:EMWEY_00036480"/>